<reference evidence="2 3" key="1">
    <citation type="submission" date="2017-06" db="EMBL/GenBank/DDBJ databases">
        <title>Streptomyces albireticuli Genome sequencing and assembly.</title>
        <authorList>
            <person name="Wang Y."/>
            <person name="Du B."/>
            <person name="Ding Y."/>
            <person name="Liu H."/>
            <person name="Hou Q."/>
            <person name="Liu K."/>
            <person name="Yao L."/>
            <person name="Wang C."/>
        </authorList>
    </citation>
    <scope>NUCLEOTIDE SEQUENCE [LARGE SCALE GENOMIC DNA]</scope>
    <source>
        <strain evidence="2 3">MDJK11</strain>
    </source>
</reference>
<sequence>MPAFPGTAMSVPATNAEQNRDSTTESPAGARYRQAHGDAMSWAAHDYEVYYDLARAMPFPDLGPGETR</sequence>
<dbReference type="OrthoDB" id="4306567at2"/>
<organism evidence="2 3">
    <name type="scientific">Streptomyces albireticuli</name>
    <dbReference type="NCBI Taxonomy" id="1940"/>
    <lineage>
        <taxon>Bacteria</taxon>
        <taxon>Bacillati</taxon>
        <taxon>Actinomycetota</taxon>
        <taxon>Actinomycetes</taxon>
        <taxon>Kitasatosporales</taxon>
        <taxon>Streptomycetaceae</taxon>
        <taxon>Streptomyces</taxon>
    </lineage>
</organism>
<feature type="region of interest" description="Disordered" evidence="1">
    <location>
        <begin position="1"/>
        <end position="31"/>
    </location>
</feature>
<proteinExistence type="predicted"/>
<protein>
    <submittedName>
        <fullName evidence="2">Uncharacterized protein</fullName>
    </submittedName>
</protein>
<dbReference type="Proteomes" id="UP000195755">
    <property type="component" value="Chromosome"/>
</dbReference>
<dbReference type="KEGG" id="salj:SMD11_1068"/>
<dbReference type="RefSeq" id="WP_087925295.1">
    <property type="nucleotide sequence ID" value="NZ_CP021744.1"/>
</dbReference>
<gene>
    <name evidence="2" type="ORF">SMD11_1068</name>
</gene>
<name>A0A1Z2KXE3_9ACTN</name>
<dbReference type="AlphaFoldDB" id="A0A1Z2KXE3"/>
<evidence type="ECO:0000313" key="2">
    <source>
        <dbReference type="EMBL" id="ARZ66732.1"/>
    </source>
</evidence>
<dbReference type="EMBL" id="CP021744">
    <property type="protein sequence ID" value="ARZ66732.1"/>
    <property type="molecule type" value="Genomic_DNA"/>
</dbReference>
<evidence type="ECO:0000256" key="1">
    <source>
        <dbReference type="SAM" id="MobiDB-lite"/>
    </source>
</evidence>
<evidence type="ECO:0000313" key="3">
    <source>
        <dbReference type="Proteomes" id="UP000195755"/>
    </source>
</evidence>
<accession>A0A1Z2KXE3</accession>